<keyword evidence="7" id="KW-0406">Ion transport</keyword>
<evidence type="ECO:0000256" key="7">
    <source>
        <dbReference type="ARBA" id="ARBA00023065"/>
    </source>
</evidence>
<gene>
    <name evidence="16" type="primary">fyuA</name>
    <name evidence="16" type="ORF">GCM10011611_09340</name>
</gene>
<keyword evidence="4" id="KW-0410">Iron transport</keyword>
<dbReference type="Proteomes" id="UP000646365">
    <property type="component" value="Unassembled WGS sequence"/>
</dbReference>
<dbReference type="GO" id="GO:0006826">
    <property type="term" value="P:iron ion transport"/>
    <property type="evidence" value="ECO:0007669"/>
    <property type="project" value="UniProtKB-KW"/>
</dbReference>
<keyword evidence="6" id="KW-0408">Iron</keyword>
<evidence type="ECO:0000256" key="8">
    <source>
        <dbReference type="ARBA" id="ARBA00023077"/>
    </source>
</evidence>
<dbReference type="Pfam" id="PF00593">
    <property type="entry name" value="TonB_dep_Rec_b-barrel"/>
    <property type="match status" value="1"/>
</dbReference>
<evidence type="ECO:0000256" key="12">
    <source>
        <dbReference type="RuleBase" id="RU003357"/>
    </source>
</evidence>
<protein>
    <submittedName>
        <fullName evidence="16">TonB-dependent receptor</fullName>
    </submittedName>
</protein>
<comment type="similarity">
    <text evidence="11 12">Belongs to the TonB-dependent receptor family.</text>
</comment>
<evidence type="ECO:0000256" key="1">
    <source>
        <dbReference type="ARBA" id="ARBA00004571"/>
    </source>
</evidence>
<dbReference type="RefSeq" id="WP_189043000.1">
    <property type="nucleotide sequence ID" value="NZ_BMJQ01000002.1"/>
</dbReference>
<dbReference type="Gene3D" id="2.40.170.20">
    <property type="entry name" value="TonB-dependent receptor, beta-barrel domain"/>
    <property type="match status" value="1"/>
</dbReference>
<dbReference type="SUPFAM" id="SSF56935">
    <property type="entry name" value="Porins"/>
    <property type="match status" value="1"/>
</dbReference>
<keyword evidence="16" id="KW-0675">Receptor</keyword>
<keyword evidence="8 12" id="KW-0798">TonB box</keyword>
<dbReference type="EMBL" id="BMJQ01000002">
    <property type="protein sequence ID" value="GGF05972.1"/>
    <property type="molecule type" value="Genomic_DNA"/>
</dbReference>
<dbReference type="AlphaFoldDB" id="A0A8J2YR05"/>
<feature type="chain" id="PRO_5035162125" evidence="13">
    <location>
        <begin position="29"/>
        <end position="775"/>
    </location>
</feature>
<dbReference type="InterPro" id="IPR039426">
    <property type="entry name" value="TonB-dep_rcpt-like"/>
</dbReference>
<accession>A0A8J2YR05</accession>
<evidence type="ECO:0000256" key="3">
    <source>
        <dbReference type="ARBA" id="ARBA00022452"/>
    </source>
</evidence>
<evidence type="ECO:0000256" key="6">
    <source>
        <dbReference type="ARBA" id="ARBA00023004"/>
    </source>
</evidence>
<dbReference type="PANTHER" id="PTHR32552">
    <property type="entry name" value="FERRICHROME IRON RECEPTOR-RELATED"/>
    <property type="match status" value="1"/>
</dbReference>
<evidence type="ECO:0000256" key="5">
    <source>
        <dbReference type="ARBA" id="ARBA00022692"/>
    </source>
</evidence>
<dbReference type="InterPro" id="IPR000531">
    <property type="entry name" value="Beta-barrel_TonB"/>
</dbReference>
<reference evidence="16" key="1">
    <citation type="journal article" date="2014" name="Int. J. Syst. Evol. Microbiol.">
        <title>Complete genome sequence of Corynebacterium casei LMG S-19264T (=DSM 44701T), isolated from a smear-ripened cheese.</title>
        <authorList>
            <consortium name="US DOE Joint Genome Institute (JGI-PGF)"/>
            <person name="Walter F."/>
            <person name="Albersmeier A."/>
            <person name="Kalinowski J."/>
            <person name="Ruckert C."/>
        </authorList>
    </citation>
    <scope>NUCLEOTIDE SEQUENCE</scope>
    <source>
        <strain evidence="16">CGMCC 1.15725</strain>
    </source>
</reference>
<evidence type="ECO:0000256" key="4">
    <source>
        <dbReference type="ARBA" id="ARBA00022496"/>
    </source>
</evidence>
<name>A0A8J2YR05_9PROT</name>
<keyword evidence="2 11" id="KW-0813">Transport</keyword>
<feature type="domain" description="TonB-dependent receptor plug" evidence="15">
    <location>
        <begin position="78"/>
        <end position="187"/>
    </location>
</feature>
<dbReference type="GO" id="GO:0009279">
    <property type="term" value="C:cell outer membrane"/>
    <property type="evidence" value="ECO:0007669"/>
    <property type="project" value="UniProtKB-SubCell"/>
</dbReference>
<feature type="domain" description="TonB-dependent receptor-like beta-barrel" evidence="14">
    <location>
        <begin position="310"/>
        <end position="742"/>
    </location>
</feature>
<feature type="signal peptide" evidence="13">
    <location>
        <begin position="1"/>
        <end position="28"/>
    </location>
</feature>
<dbReference type="PROSITE" id="PS52016">
    <property type="entry name" value="TONB_DEPENDENT_REC_3"/>
    <property type="match status" value="1"/>
</dbReference>
<keyword evidence="17" id="KW-1185">Reference proteome</keyword>
<dbReference type="InterPro" id="IPR036942">
    <property type="entry name" value="Beta-barrel_TonB_sf"/>
</dbReference>
<sequence>MRGFRHGPATVRWTGLLSACSVSALALAAGLSGVVGLAGTARAQDATAQAGTQAGAQAAAPALEQIVVTAQHKPEYEKDVPLAVTSLDAQTVDNLTSSGDDIRFLAARVPSLNVESSFGRTYPRFYIRGLGNPDFTYNAQQPVSVVSDDVVLENPILKAFPVFDVQDVEVLRGPQGTLFGRNTPAGVVKIDTRKPNDDYSGYVDLSYGNWNTVNFSGAVGGAIVPNILDFRASVLEERRDDWVHNVNPNTPYHRDLEGYTDTAARLQLLYKPTDTLDALLEVDGRALDGTARLFRANIIQPGTNKLVDGFRVDRVDFDGDNYQNLGTWGTHLTVNNDFGPVTLTSVSAYEHGSVRSRGDIDGGNFSAAVGSPFLSPGSNLFSDETSDSIPGLDQFTQEVRLQTNGDGPFFNQGGFFYFHEYLRVDSFSYNTDGSTAVSMNQTQGTESFGVFDSATYKVTDDLKLGAGIRFSTDSKDYNVGCFIGCFNPLKPTLHTNSSDTTFDLSATYSVTPDMNVYGRIATGYLAPALDGRNVEFDGFSGPAPLSVAKAETTTSYEIGLKSNLLQHRANLNLTAYAWNTDNLQLAAIGGSTQGTNLLNAKSAIGEGFEAEFEFKPTEQWLLTASGSYNFTQIQDSSLEVSPCSACTVTSPIDPVTGNVKINHNPLPNAPRWVLDGTARYSIPLNRNNEVYVLTDWSYRSTENFFLYQSKEFTGQSLLLGGLRVGYVDRDRGLEFAAYVHNILDNVKVTGAIDFDNLTGFVNDPRTYGVEVRYRF</sequence>
<evidence type="ECO:0000313" key="16">
    <source>
        <dbReference type="EMBL" id="GGF05972.1"/>
    </source>
</evidence>
<evidence type="ECO:0000313" key="17">
    <source>
        <dbReference type="Proteomes" id="UP000646365"/>
    </source>
</evidence>
<dbReference type="Pfam" id="PF07715">
    <property type="entry name" value="Plug"/>
    <property type="match status" value="1"/>
</dbReference>
<evidence type="ECO:0000256" key="9">
    <source>
        <dbReference type="ARBA" id="ARBA00023136"/>
    </source>
</evidence>
<keyword evidence="9 11" id="KW-0472">Membrane</keyword>
<organism evidence="16 17">
    <name type="scientific">Aliidongia dinghuensis</name>
    <dbReference type="NCBI Taxonomy" id="1867774"/>
    <lineage>
        <taxon>Bacteria</taxon>
        <taxon>Pseudomonadati</taxon>
        <taxon>Pseudomonadota</taxon>
        <taxon>Alphaproteobacteria</taxon>
        <taxon>Rhodospirillales</taxon>
        <taxon>Dongiaceae</taxon>
        <taxon>Aliidongia</taxon>
    </lineage>
</organism>
<evidence type="ECO:0000256" key="11">
    <source>
        <dbReference type="PROSITE-ProRule" id="PRU01360"/>
    </source>
</evidence>
<proteinExistence type="inferred from homology"/>
<comment type="subcellular location">
    <subcellularLocation>
        <location evidence="1 11">Cell outer membrane</location>
        <topology evidence="1 11">Multi-pass membrane protein</topology>
    </subcellularLocation>
</comment>
<comment type="caution">
    <text evidence="16">The sequence shown here is derived from an EMBL/GenBank/DDBJ whole genome shotgun (WGS) entry which is preliminary data.</text>
</comment>
<keyword evidence="13" id="KW-0732">Signal</keyword>
<dbReference type="InterPro" id="IPR012910">
    <property type="entry name" value="Plug_dom"/>
</dbReference>
<evidence type="ECO:0000256" key="13">
    <source>
        <dbReference type="SAM" id="SignalP"/>
    </source>
</evidence>
<keyword evidence="3 11" id="KW-1134">Transmembrane beta strand</keyword>
<keyword evidence="10 11" id="KW-0998">Cell outer membrane</keyword>
<reference evidence="16" key="2">
    <citation type="submission" date="2020-09" db="EMBL/GenBank/DDBJ databases">
        <authorList>
            <person name="Sun Q."/>
            <person name="Zhou Y."/>
        </authorList>
    </citation>
    <scope>NUCLEOTIDE SEQUENCE</scope>
    <source>
        <strain evidence="16">CGMCC 1.15725</strain>
    </source>
</reference>
<evidence type="ECO:0000259" key="15">
    <source>
        <dbReference type="Pfam" id="PF07715"/>
    </source>
</evidence>
<evidence type="ECO:0000256" key="2">
    <source>
        <dbReference type="ARBA" id="ARBA00022448"/>
    </source>
</evidence>
<evidence type="ECO:0000259" key="14">
    <source>
        <dbReference type="Pfam" id="PF00593"/>
    </source>
</evidence>
<keyword evidence="5 11" id="KW-0812">Transmembrane</keyword>
<dbReference type="PANTHER" id="PTHR32552:SF81">
    <property type="entry name" value="TONB-DEPENDENT OUTER MEMBRANE RECEPTOR"/>
    <property type="match status" value="1"/>
</dbReference>
<evidence type="ECO:0000256" key="10">
    <source>
        <dbReference type="ARBA" id="ARBA00023237"/>
    </source>
</evidence>